<dbReference type="Pfam" id="PF13359">
    <property type="entry name" value="DDE_Tnp_4"/>
    <property type="match status" value="1"/>
</dbReference>
<organism evidence="4 5">
    <name type="scientific">Cellulosimicrobium composti</name>
    <dbReference type="NCBI Taxonomy" id="2672572"/>
    <lineage>
        <taxon>Bacteria</taxon>
        <taxon>Bacillati</taxon>
        <taxon>Actinomycetota</taxon>
        <taxon>Actinomycetes</taxon>
        <taxon>Micrococcales</taxon>
        <taxon>Promicromonosporaceae</taxon>
        <taxon>Cellulosimicrobium</taxon>
    </lineage>
</organism>
<comment type="cofactor">
    <cofactor evidence="1">
        <name>a divalent metal cation</name>
        <dbReference type="ChEBI" id="CHEBI:60240"/>
    </cofactor>
</comment>
<dbReference type="Proteomes" id="UP000440668">
    <property type="component" value="Unassembled WGS sequence"/>
</dbReference>
<accession>A0A6N7ZNL8</accession>
<comment type="caution">
    <text evidence="4">The sequence shown here is derived from an EMBL/GenBank/DDBJ whole genome shotgun (WGS) entry which is preliminary data.</text>
</comment>
<evidence type="ECO:0000259" key="3">
    <source>
        <dbReference type="Pfam" id="PF13359"/>
    </source>
</evidence>
<name>A0A6N7ZNL8_9MICO</name>
<dbReference type="GO" id="GO:0046872">
    <property type="term" value="F:metal ion binding"/>
    <property type="evidence" value="ECO:0007669"/>
    <property type="project" value="UniProtKB-KW"/>
</dbReference>
<dbReference type="EMBL" id="WMKA01000117">
    <property type="protein sequence ID" value="MTG91052.1"/>
    <property type="molecule type" value="Genomic_DNA"/>
</dbReference>
<dbReference type="RefSeq" id="WP_155100331.1">
    <property type="nucleotide sequence ID" value="NZ_WMKA01000117.1"/>
</dbReference>
<dbReference type="AlphaFoldDB" id="A0A6N7ZNL8"/>
<sequence length="272" mass="30023">MITYRATLDVPAHTLATVTRWITAHRRARDIRPWQRAATARTQALLVLRWFKDATRLRLLARDARISTATAYRYLHEAIDVIAHRAPDLHDVLATARAEDWPYVCLDGTLVPTMQLHGPKNPSGAESWYSGKHHRHGGNIQVLCDPTGYPVWVSPVSPGSTHDITAARAFALPALYPAAAAGLPTLADAGYQGAGAGIWHPLRLPANPHVDDVTRTKLLTGLRSVAERGNALLKKTWPALQMITLDPHRLTEITAAALVLLHLQRGTRRSCW</sequence>
<evidence type="ECO:0000256" key="2">
    <source>
        <dbReference type="ARBA" id="ARBA00022723"/>
    </source>
</evidence>
<reference evidence="4 5" key="1">
    <citation type="submission" date="2019-11" db="EMBL/GenBank/DDBJ databases">
        <title>Cellulosimicrobium composti sp. nov. isolated from a compost.</title>
        <authorList>
            <person name="Yang Y."/>
        </authorList>
    </citation>
    <scope>NUCLEOTIDE SEQUENCE [LARGE SCALE GENOMIC DNA]</scope>
    <source>
        <strain evidence="4 5">BIT-GX5</strain>
    </source>
</reference>
<evidence type="ECO:0000313" key="4">
    <source>
        <dbReference type="EMBL" id="MTG91052.1"/>
    </source>
</evidence>
<proteinExistence type="predicted"/>
<evidence type="ECO:0000256" key="1">
    <source>
        <dbReference type="ARBA" id="ARBA00001968"/>
    </source>
</evidence>
<feature type="domain" description="DDE Tnp4" evidence="3">
    <location>
        <begin position="106"/>
        <end position="260"/>
    </location>
</feature>
<evidence type="ECO:0000313" key="5">
    <source>
        <dbReference type="Proteomes" id="UP000440668"/>
    </source>
</evidence>
<keyword evidence="2" id="KW-0479">Metal-binding</keyword>
<dbReference type="InterPro" id="IPR027806">
    <property type="entry name" value="HARBI1_dom"/>
</dbReference>
<protein>
    <submittedName>
        <fullName evidence="4">Transposase</fullName>
    </submittedName>
</protein>
<gene>
    <name evidence="4" type="ORF">GJV82_19230</name>
</gene>